<dbReference type="PANTHER" id="PTHR33064:SF37">
    <property type="entry name" value="RIBONUCLEASE H"/>
    <property type="match status" value="1"/>
</dbReference>
<dbReference type="GO" id="GO:0004519">
    <property type="term" value="F:endonuclease activity"/>
    <property type="evidence" value="ECO:0007669"/>
    <property type="project" value="UniProtKB-KW"/>
</dbReference>
<dbReference type="InterPro" id="IPR043128">
    <property type="entry name" value="Rev_trsase/Diguanyl_cyclase"/>
</dbReference>
<dbReference type="InterPro" id="IPR051320">
    <property type="entry name" value="Viral_Replic_Matur_Polypro"/>
</dbReference>
<organism evidence="2">
    <name type="scientific">Sesamum latifolium</name>
    <dbReference type="NCBI Taxonomy" id="2727402"/>
    <lineage>
        <taxon>Eukaryota</taxon>
        <taxon>Viridiplantae</taxon>
        <taxon>Streptophyta</taxon>
        <taxon>Embryophyta</taxon>
        <taxon>Tracheophyta</taxon>
        <taxon>Spermatophyta</taxon>
        <taxon>Magnoliopsida</taxon>
        <taxon>eudicotyledons</taxon>
        <taxon>Gunneridae</taxon>
        <taxon>Pentapetalae</taxon>
        <taxon>asterids</taxon>
        <taxon>lamiids</taxon>
        <taxon>Lamiales</taxon>
        <taxon>Pedaliaceae</taxon>
        <taxon>Sesamum</taxon>
    </lineage>
</organism>
<dbReference type="Gene3D" id="3.30.70.270">
    <property type="match status" value="1"/>
</dbReference>
<dbReference type="GO" id="GO:0006508">
    <property type="term" value="P:proteolysis"/>
    <property type="evidence" value="ECO:0007669"/>
    <property type="project" value="UniProtKB-KW"/>
</dbReference>
<reference evidence="2" key="2">
    <citation type="journal article" date="2024" name="Plant">
        <title>Genomic evolution and insights into agronomic trait innovations of Sesamum species.</title>
        <authorList>
            <person name="Miao H."/>
            <person name="Wang L."/>
            <person name="Qu L."/>
            <person name="Liu H."/>
            <person name="Sun Y."/>
            <person name="Le M."/>
            <person name="Wang Q."/>
            <person name="Wei S."/>
            <person name="Zheng Y."/>
            <person name="Lin W."/>
            <person name="Duan Y."/>
            <person name="Cao H."/>
            <person name="Xiong S."/>
            <person name="Wang X."/>
            <person name="Wei L."/>
            <person name="Li C."/>
            <person name="Ma Q."/>
            <person name="Ju M."/>
            <person name="Zhao R."/>
            <person name="Li G."/>
            <person name="Mu C."/>
            <person name="Tian Q."/>
            <person name="Mei H."/>
            <person name="Zhang T."/>
            <person name="Gao T."/>
            <person name="Zhang H."/>
        </authorList>
    </citation>
    <scope>NUCLEOTIDE SEQUENCE</scope>
    <source>
        <strain evidence="2">KEN1</strain>
    </source>
</reference>
<protein>
    <submittedName>
        <fullName evidence="2">Enzymatic polyprotein</fullName>
    </submittedName>
</protein>
<comment type="caution">
    <text evidence="2">The sequence shown here is derived from an EMBL/GenBank/DDBJ whole genome shotgun (WGS) entry which is preliminary data.</text>
</comment>
<dbReference type="InterPro" id="IPR043502">
    <property type="entry name" value="DNA/RNA_pol_sf"/>
</dbReference>
<evidence type="ECO:0000259" key="1">
    <source>
        <dbReference type="Pfam" id="PF17919"/>
    </source>
</evidence>
<accession>A0AAW2RRF0</accession>
<gene>
    <name evidence="2" type="ORF">Slati_4561800</name>
</gene>
<dbReference type="PANTHER" id="PTHR33064">
    <property type="entry name" value="POL PROTEIN"/>
    <property type="match status" value="1"/>
</dbReference>
<sequence length="336" mass="38870">EHEDKKDMQTIIKEHINLGLIEPGVSAYSSPGFLVRNHGEIKRGKPREGLVLSEKKATIAVNKIEFLGILIDETGIELQEHIVEKIRNFPDVLKDKKHLQSFLGVVNFAGTFIKDLAKYRKDFRPLLKETESSKWKWEEIHTQRVRELKQVCSNLPKLAIPQDEDELIVYTDANDYRWAAVLIKRTTTGEEPCRYTGGLFSEQQAQVWHINEKEFFAVWKAFKKWPLFLLAKEFILKVDNTNVKAFLKKMEEFEANSIMLRLRHLRVNLEELDREFGRLAVNAQVAGQVQRTDFDIVQTTIRNSLVASTALWNALQEPIRKASPSVMSRELREQGS</sequence>
<name>A0AAW2RRF0_9LAMI</name>
<dbReference type="InterPro" id="IPR041577">
    <property type="entry name" value="RT_RNaseH_2"/>
</dbReference>
<reference evidence="2" key="1">
    <citation type="submission" date="2020-06" db="EMBL/GenBank/DDBJ databases">
        <authorList>
            <person name="Li T."/>
            <person name="Hu X."/>
            <person name="Zhang T."/>
            <person name="Song X."/>
            <person name="Zhang H."/>
            <person name="Dai N."/>
            <person name="Sheng W."/>
            <person name="Hou X."/>
            <person name="Wei L."/>
        </authorList>
    </citation>
    <scope>NUCLEOTIDE SEQUENCE</scope>
    <source>
        <strain evidence="2">KEN1</strain>
        <tissue evidence="2">Leaf</tissue>
    </source>
</reference>
<dbReference type="GO" id="GO:0004190">
    <property type="term" value="F:aspartic-type endopeptidase activity"/>
    <property type="evidence" value="ECO:0007669"/>
    <property type="project" value="UniProtKB-KW"/>
</dbReference>
<dbReference type="AlphaFoldDB" id="A0AAW2RRF0"/>
<dbReference type="GO" id="GO:0003964">
    <property type="term" value="F:RNA-directed DNA polymerase activity"/>
    <property type="evidence" value="ECO:0007669"/>
    <property type="project" value="UniProtKB-KW"/>
</dbReference>
<dbReference type="EMBL" id="JACGWN010000230">
    <property type="protein sequence ID" value="KAL0381946.1"/>
    <property type="molecule type" value="Genomic_DNA"/>
</dbReference>
<feature type="domain" description="Reverse transcriptase/retrotransposon-derived protein RNase H-like" evidence="1">
    <location>
        <begin position="137"/>
        <end position="235"/>
    </location>
</feature>
<dbReference type="SUPFAM" id="SSF56672">
    <property type="entry name" value="DNA/RNA polymerases"/>
    <property type="match status" value="1"/>
</dbReference>
<feature type="non-terminal residue" evidence="2">
    <location>
        <position position="1"/>
    </location>
</feature>
<proteinExistence type="predicted"/>
<evidence type="ECO:0000313" key="2">
    <source>
        <dbReference type="EMBL" id="KAL0381946.1"/>
    </source>
</evidence>
<dbReference type="Pfam" id="PF17919">
    <property type="entry name" value="RT_RNaseH_2"/>
    <property type="match status" value="1"/>
</dbReference>